<dbReference type="AlphaFoldDB" id="A0A0P9CNG3"/>
<feature type="non-terminal residue" evidence="1">
    <location>
        <position position="204"/>
    </location>
</feature>
<organism evidence="1 2">
    <name type="scientific">Kouleothrix aurantiaca</name>
    <dbReference type="NCBI Taxonomy" id="186479"/>
    <lineage>
        <taxon>Bacteria</taxon>
        <taxon>Bacillati</taxon>
        <taxon>Chloroflexota</taxon>
        <taxon>Chloroflexia</taxon>
        <taxon>Chloroflexales</taxon>
        <taxon>Roseiflexineae</taxon>
        <taxon>Roseiflexaceae</taxon>
        <taxon>Kouleothrix</taxon>
    </lineage>
</organism>
<gene>
    <name evidence="1" type="ORF">SE17_42410</name>
</gene>
<evidence type="ECO:0008006" key="3">
    <source>
        <dbReference type="Google" id="ProtNLM"/>
    </source>
</evidence>
<sequence>AGAVLASYAGRRWLVAGRAEAATWPRAQAWPPNPNVLFEWRYIAGHITSGADDYGFIVSLSRPAPLSGRAPELLVMRTDAAGAFSSTTYPGTPSYDTGTATHTFAGTGGAASAVARYDGQAYHLSVTSPALTLADLVLRPRGPIIPEGGDGQIEAGNLLGFALDSDYYADWTAAEIGGNIVGVARVDMQGLRPKSTTPVPSGDY</sequence>
<name>A0A0P9CNG3_9CHLR</name>
<feature type="non-terminal residue" evidence="1">
    <location>
        <position position="1"/>
    </location>
</feature>
<protein>
    <recommendedName>
        <fullName evidence="3">AttH domain-containing protein</fullName>
    </recommendedName>
</protein>
<proteinExistence type="predicted"/>
<dbReference type="EMBL" id="LJCR01003392">
    <property type="protein sequence ID" value="KPV47425.1"/>
    <property type="molecule type" value="Genomic_DNA"/>
</dbReference>
<reference evidence="1 2" key="1">
    <citation type="submission" date="2015-09" db="EMBL/GenBank/DDBJ databases">
        <title>Draft genome sequence of Kouleothrix aurantiaca JCM 19913.</title>
        <authorList>
            <person name="Hemp J."/>
        </authorList>
    </citation>
    <scope>NUCLEOTIDE SEQUENCE [LARGE SCALE GENOMIC DNA]</scope>
    <source>
        <strain evidence="1 2">COM-B</strain>
    </source>
</reference>
<evidence type="ECO:0000313" key="2">
    <source>
        <dbReference type="Proteomes" id="UP000050509"/>
    </source>
</evidence>
<dbReference type="Proteomes" id="UP000050509">
    <property type="component" value="Unassembled WGS sequence"/>
</dbReference>
<evidence type="ECO:0000313" key="1">
    <source>
        <dbReference type="EMBL" id="KPV47425.1"/>
    </source>
</evidence>
<keyword evidence="2" id="KW-1185">Reference proteome</keyword>
<comment type="caution">
    <text evidence="1">The sequence shown here is derived from an EMBL/GenBank/DDBJ whole genome shotgun (WGS) entry which is preliminary data.</text>
</comment>
<accession>A0A0P9CNG3</accession>